<evidence type="ECO:0000313" key="2">
    <source>
        <dbReference type="EMBL" id="PYI25562.1"/>
    </source>
</evidence>
<accession>A0A2V5HSA2</accession>
<gene>
    <name evidence="2" type="ORF">BP00DRAFT_468519</name>
</gene>
<reference evidence="2 3" key="1">
    <citation type="submission" date="2018-02" db="EMBL/GenBank/DDBJ databases">
        <title>The genomes of Aspergillus section Nigri reveals drivers in fungal speciation.</title>
        <authorList>
            <consortium name="DOE Joint Genome Institute"/>
            <person name="Vesth T.C."/>
            <person name="Nybo J."/>
            <person name="Theobald S."/>
            <person name="Brandl J."/>
            <person name="Frisvad J.C."/>
            <person name="Nielsen K.F."/>
            <person name="Lyhne E.K."/>
            <person name="Kogle M.E."/>
            <person name="Kuo A."/>
            <person name="Riley R."/>
            <person name="Clum A."/>
            <person name="Nolan M."/>
            <person name="Lipzen A."/>
            <person name="Salamov A."/>
            <person name="Henrissat B."/>
            <person name="Wiebenga A."/>
            <person name="De vries R.P."/>
            <person name="Grigoriev I.V."/>
            <person name="Mortensen U.H."/>
            <person name="Andersen M.R."/>
            <person name="Baker S.E."/>
        </authorList>
    </citation>
    <scope>NUCLEOTIDE SEQUENCE [LARGE SCALE GENOMIC DNA]</scope>
    <source>
        <strain evidence="2 3">CBS 114.80</strain>
    </source>
</reference>
<dbReference type="InterPro" id="IPR007718">
    <property type="entry name" value="Srp40_C"/>
</dbReference>
<organism evidence="2 3">
    <name type="scientific">Aspergillus indologenus CBS 114.80</name>
    <dbReference type="NCBI Taxonomy" id="1450541"/>
    <lineage>
        <taxon>Eukaryota</taxon>
        <taxon>Fungi</taxon>
        <taxon>Dikarya</taxon>
        <taxon>Ascomycota</taxon>
        <taxon>Pezizomycotina</taxon>
        <taxon>Eurotiomycetes</taxon>
        <taxon>Eurotiomycetidae</taxon>
        <taxon>Eurotiales</taxon>
        <taxon>Aspergillaceae</taxon>
        <taxon>Aspergillus</taxon>
        <taxon>Aspergillus subgen. Circumdati</taxon>
    </lineage>
</organism>
<sequence length="153" mass="17559">MNTTTTLQTNTFSTLCTEESQGRRFYDHHPSNEYTPNNYVGKTWQNLSITRGKGFTKEKNKKLRGSTDTTLRIELPPNTLPTPTLLALLSTPFTTTIIQANKFSLFTEESRGRKSYDHHPSREYIPYAYAEKASRDLSITRGQGFAREKNNHH</sequence>
<evidence type="ECO:0000259" key="1">
    <source>
        <dbReference type="Pfam" id="PF05022"/>
    </source>
</evidence>
<proteinExistence type="predicted"/>
<dbReference type="EMBL" id="KZ825638">
    <property type="protein sequence ID" value="PYI25562.1"/>
    <property type="molecule type" value="Genomic_DNA"/>
</dbReference>
<dbReference type="Proteomes" id="UP000248817">
    <property type="component" value="Unassembled WGS sequence"/>
</dbReference>
<name>A0A2V5HSA2_9EURO</name>
<dbReference type="GO" id="GO:0005730">
    <property type="term" value="C:nucleolus"/>
    <property type="evidence" value="ECO:0007669"/>
    <property type="project" value="UniProtKB-ARBA"/>
</dbReference>
<dbReference type="AlphaFoldDB" id="A0A2V5HSA2"/>
<dbReference type="Pfam" id="PF05022">
    <property type="entry name" value="SRP40_C"/>
    <property type="match status" value="1"/>
</dbReference>
<feature type="domain" description="Srp40 C-terminal" evidence="1">
    <location>
        <begin position="24"/>
        <end position="66"/>
    </location>
</feature>
<protein>
    <recommendedName>
        <fullName evidence="1">Srp40 C-terminal domain-containing protein</fullName>
    </recommendedName>
</protein>
<evidence type="ECO:0000313" key="3">
    <source>
        <dbReference type="Proteomes" id="UP000248817"/>
    </source>
</evidence>
<keyword evidence="3" id="KW-1185">Reference proteome</keyword>